<evidence type="ECO:0008006" key="3">
    <source>
        <dbReference type="Google" id="ProtNLM"/>
    </source>
</evidence>
<dbReference type="RefSeq" id="WP_102586293.1">
    <property type="nucleotide sequence ID" value="NZ_BNAE01000004.1"/>
</dbReference>
<dbReference type="Proteomes" id="UP000235547">
    <property type="component" value="Unassembled WGS sequence"/>
</dbReference>
<keyword evidence="2" id="KW-1185">Reference proteome</keyword>
<evidence type="ECO:0000313" key="2">
    <source>
        <dbReference type="Proteomes" id="UP000235547"/>
    </source>
</evidence>
<protein>
    <recommendedName>
        <fullName evidence="3">Toxin CptA</fullName>
    </recommendedName>
</protein>
<gene>
    <name evidence="1" type="ORF">C1H70_00085</name>
</gene>
<accession>A0A2N7UQI7</accession>
<comment type="caution">
    <text evidence="1">The sequence shown here is derived from an EMBL/GenBank/DDBJ whole genome shotgun (WGS) entry which is preliminary data.</text>
</comment>
<dbReference type="AlphaFoldDB" id="A0A2N7UQI7"/>
<reference evidence="1 2" key="1">
    <citation type="submission" date="2018-01" db="EMBL/GenBank/DDBJ databases">
        <title>Halomonas endophytica sp. nov., isolated from storage liquid in the stems of Populus euphratica.</title>
        <authorList>
            <person name="Chen C."/>
        </authorList>
    </citation>
    <scope>NUCLEOTIDE SEQUENCE [LARGE SCALE GENOMIC DNA]</scope>
    <source>
        <strain evidence="1 2">BZ-SZ-XJ27</strain>
    </source>
</reference>
<proteinExistence type="predicted"/>
<dbReference type="OrthoDB" id="6183803at2"/>
<sequence>MALAIFALVVIMAPLSVSLTSLPVLAVTIYLMAHGQPSGELLVVHEPSGKPVWRWREYSEQEWRDISLRCDYLGPWLIGLRVDGRKLWLWPDSSDPDSLRQLRRLLKS</sequence>
<evidence type="ECO:0000313" key="1">
    <source>
        <dbReference type="EMBL" id="PMR82698.1"/>
    </source>
</evidence>
<dbReference type="EMBL" id="PNRG01000001">
    <property type="protein sequence ID" value="PMR82698.1"/>
    <property type="molecule type" value="Genomic_DNA"/>
</dbReference>
<name>A0A2N7UQI7_9GAMM</name>
<organism evidence="1 2">
    <name type="scientific">Halomonas urumqiensis</name>
    <dbReference type="NCBI Taxonomy" id="1684789"/>
    <lineage>
        <taxon>Bacteria</taxon>
        <taxon>Pseudomonadati</taxon>
        <taxon>Pseudomonadota</taxon>
        <taxon>Gammaproteobacteria</taxon>
        <taxon>Oceanospirillales</taxon>
        <taxon>Halomonadaceae</taxon>
        <taxon>Halomonas</taxon>
    </lineage>
</organism>